<keyword evidence="2" id="KW-1185">Reference proteome</keyword>
<dbReference type="OrthoDB" id="2741932at2759"/>
<sequence>MATTSRLPSSSRPRAKRTVKIVVESPATRGYGFMLDDGCLRHWAKIIYEETYGADALSKMTPKEAEEAIDLGLAVAPSVILHKVYRQFPGIPRLRRRLALVDPDEGKYVVVLKDNGTSAALNMKIAPEDVEGVRKMLDLGEQQPRWHYLPRW</sequence>
<gene>
    <name evidence="1" type="ORF">L227DRAFT_581938</name>
</gene>
<accession>A0A5C2RMC2</accession>
<evidence type="ECO:0000313" key="1">
    <source>
        <dbReference type="EMBL" id="RPD52752.1"/>
    </source>
</evidence>
<name>A0A5C2RMC2_9APHY</name>
<evidence type="ECO:0000313" key="2">
    <source>
        <dbReference type="Proteomes" id="UP000313359"/>
    </source>
</evidence>
<dbReference type="Proteomes" id="UP000313359">
    <property type="component" value="Unassembled WGS sequence"/>
</dbReference>
<dbReference type="EMBL" id="ML122341">
    <property type="protein sequence ID" value="RPD52752.1"/>
    <property type="molecule type" value="Genomic_DNA"/>
</dbReference>
<organism evidence="1 2">
    <name type="scientific">Lentinus tigrinus ALCF2SS1-6</name>
    <dbReference type="NCBI Taxonomy" id="1328759"/>
    <lineage>
        <taxon>Eukaryota</taxon>
        <taxon>Fungi</taxon>
        <taxon>Dikarya</taxon>
        <taxon>Basidiomycota</taxon>
        <taxon>Agaricomycotina</taxon>
        <taxon>Agaricomycetes</taxon>
        <taxon>Polyporales</taxon>
        <taxon>Polyporaceae</taxon>
        <taxon>Lentinus</taxon>
    </lineage>
</organism>
<dbReference type="AlphaFoldDB" id="A0A5C2RMC2"/>
<reference evidence="1" key="1">
    <citation type="journal article" date="2018" name="Genome Biol. Evol.">
        <title>Genomics and development of Lentinus tigrinus, a white-rot wood-decaying mushroom with dimorphic fruiting bodies.</title>
        <authorList>
            <person name="Wu B."/>
            <person name="Xu Z."/>
            <person name="Knudson A."/>
            <person name="Carlson A."/>
            <person name="Chen N."/>
            <person name="Kovaka S."/>
            <person name="LaButti K."/>
            <person name="Lipzen A."/>
            <person name="Pennachio C."/>
            <person name="Riley R."/>
            <person name="Schakwitz W."/>
            <person name="Umezawa K."/>
            <person name="Ohm R.A."/>
            <person name="Grigoriev I.V."/>
            <person name="Nagy L.G."/>
            <person name="Gibbons J."/>
            <person name="Hibbett D."/>
        </authorList>
    </citation>
    <scope>NUCLEOTIDE SEQUENCE [LARGE SCALE GENOMIC DNA]</scope>
    <source>
        <strain evidence="1">ALCF2SS1-6</strain>
    </source>
</reference>
<proteinExistence type="predicted"/>
<protein>
    <submittedName>
        <fullName evidence="1">Uncharacterized protein</fullName>
    </submittedName>
</protein>